<comment type="similarity">
    <text evidence="6">Belongs to the methyltransferase superfamily. METTL16/RlmF family.</text>
</comment>
<dbReference type="EMBL" id="QFRJ01000002">
    <property type="protein sequence ID" value="PWH86683.1"/>
    <property type="molecule type" value="Genomic_DNA"/>
</dbReference>
<dbReference type="GO" id="GO:0003676">
    <property type="term" value="F:nucleic acid binding"/>
    <property type="evidence" value="ECO:0007669"/>
    <property type="project" value="InterPro"/>
</dbReference>
<dbReference type="InterPro" id="IPR002052">
    <property type="entry name" value="DNA_methylase_N6_adenine_CS"/>
</dbReference>
<dbReference type="Proteomes" id="UP000245370">
    <property type="component" value="Unassembled WGS sequence"/>
</dbReference>
<name>A0A2U2XFZ1_9FLAO</name>
<dbReference type="PANTHER" id="PTHR13393">
    <property type="entry name" value="SAM-DEPENDENT METHYLTRANSFERASE"/>
    <property type="match status" value="1"/>
</dbReference>
<dbReference type="OrthoDB" id="1115728at2"/>
<dbReference type="PIRSF" id="PIRSF029038">
    <property type="entry name" value="Mtase_YbiN_prd"/>
    <property type="match status" value="1"/>
</dbReference>
<keyword evidence="8" id="KW-1185">Reference proteome</keyword>
<evidence type="ECO:0000256" key="2">
    <source>
        <dbReference type="ARBA" id="ARBA00022552"/>
    </source>
</evidence>
<dbReference type="NCBIfam" id="NF008725">
    <property type="entry name" value="PRK11727.1"/>
    <property type="match status" value="1"/>
</dbReference>
<reference evidence="7 8" key="1">
    <citation type="submission" date="2018-05" db="EMBL/GenBank/DDBJ databases">
        <title>Brumimicrobium oceani sp. nov., isolated from coastal sediment.</title>
        <authorList>
            <person name="Kou Y."/>
        </authorList>
    </citation>
    <scope>NUCLEOTIDE SEQUENCE [LARGE SCALE GENOMIC DNA]</scope>
    <source>
        <strain evidence="7 8">C305</strain>
    </source>
</reference>
<keyword evidence="3 6" id="KW-0489">Methyltransferase</keyword>
<proteinExistence type="inferred from homology"/>
<comment type="subcellular location">
    <subcellularLocation>
        <location evidence="6">Cytoplasm</location>
    </subcellularLocation>
</comment>
<dbReference type="AlphaFoldDB" id="A0A2U2XFZ1"/>
<reference evidence="7 8" key="2">
    <citation type="submission" date="2018-05" db="EMBL/GenBank/DDBJ databases">
        <authorList>
            <person name="Lanie J.A."/>
            <person name="Ng W.-L."/>
            <person name="Kazmierczak K.M."/>
            <person name="Andrzejewski T.M."/>
            <person name="Davidsen T.M."/>
            <person name="Wayne K.J."/>
            <person name="Tettelin H."/>
            <person name="Glass J.I."/>
            <person name="Rusch D."/>
            <person name="Podicherti R."/>
            <person name="Tsui H.-C.T."/>
            <person name="Winkler M.E."/>
        </authorList>
    </citation>
    <scope>NUCLEOTIDE SEQUENCE [LARGE SCALE GENOMIC DNA]</scope>
    <source>
        <strain evidence="7 8">C305</strain>
    </source>
</reference>
<evidence type="ECO:0000313" key="7">
    <source>
        <dbReference type="EMBL" id="PWH86683.1"/>
    </source>
</evidence>
<protein>
    <recommendedName>
        <fullName evidence="6">Ribosomal RNA large subunit methyltransferase F</fullName>
        <ecNumber evidence="6">2.1.1.181</ecNumber>
    </recommendedName>
    <alternativeName>
        <fullName evidence="6">23S rRNA mA1618 methyltransferase</fullName>
    </alternativeName>
    <alternativeName>
        <fullName evidence="6">rRNA adenine N-6-methyltransferase</fullName>
    </alternativeName>
</protein>
<dbReference type="Gene3D" id="3.40.50.150">
    <property type="entry name" value="Vaccinia Virus protein VP39"/>
    <property type="match status" value="1"/>
</dbReference>
<sequence>MTHSNKVSKSQLHPRNKNVNRYDLSALVKAKPELKQHIQPNKFGEDSINFSDARAVKFLNTAILNHYYGIKNWDFPAQNLTPPIPGRADYIHHIADLLAENNNGKIPTGDKITCLDIGVGASCIYPILGVTEYGWNFIGADVDPKSIASSANIVKSNPSLKGKIELRLQENPLNILFGIIEKEDKIDIAICNPPFHSSREEAEKGTRRKVKNLKGKDSKTPELNFAGKTNELIFKGGEYVFIHTMIKQSKVFAKNVTWFSTLVSKQSNMKGILNALEKIGAKQVKEIPMGTGNKVTRVVAWRF</sequence>
<comment type="caution">
    <text evidence="7">The sequence shown here is derived from an EMBL/GenBank/DDBJ whole genome shotgun (WGS) entry which is preliminary data.</text>
</comment>
<gene>
    <name evidence="6" type="primary">rlmF</name>
    <name evidence="7" type="ORF">DIT68_05150</name>
</gene>
<evidence type="ECO:0000256" key="6">
    <source>
        <dbReference type="HAMAP-Rule" id="MF_01848"/>
    </source>
</evidence>
<evidence type="ECO:0000256" key="3">
    <source>
        <dbReference type="ARBA" id="ARBA00022603"/>
    </source>
</evidence>
<dbReference type="Pfam" id="PF05971">
    <property type="entry name" value="Methyltransf_10"/>
    <property type="match status" value="1"/>
</dbReference>
<comment type="function">
    <text evidence="6">Specifically methylates the adenine in position 1618 of 23S rRNA.</text>
</comment>
<comment type="catalytic activity">
    <reaction evidence="6">
        <text>adenosine(1618) in 23S rRNA + S-adenosyl-L-methionine = N(6)-methyladenosine(1618) in 23S rRNA + S-adenosyl-L-homocysteine + H(+)</text>
        <dbReference type="Rhea" id="RHEA:16497"/>
        <dbReference type="Rhea" id="RHEA-COMP:10229"/>
        <dbReference type="Rhea" id="RHEA-COMP:10231"/>
        <dbReference type="ChEBI" id="CHEBI:15378"/>
        <dbReference type="ChEBI" id="CHEBI:57856"/>
        <dbReference type="ChEBI" id="CHEBI:59789"/>
        <dbReference type="ChEBI" id="CHEBI:74411"/>
        <dbReference type="ChEBI" id="CHEBI:74449"/>
        <dbReference type="EC" id="2.1.1.181"/>
    </reaction>
</comment>
<accession>A0A2U2XFZ1</accession>
<evidence type="ECO:0000256" key="4">
    <source>
        <dbReference type="ARBA" id="ARBA00022679"/>
    </source>
</evidence>
<evidence type="ECO:0000313" key="8">
    <source>
        <dbReference type="Proteomes" id="UP000245370"/>
    </source>
</evidence>
<dbReference type="InterPro" id="IPR010286">
    <property type="entry name" value="METTL16/RlmF"/>
</dbReference>
<dbReference type="PROSITE" id="PS00092">
    <property type="entry name" value="N6_MTASE"/>
    <property type="match status" value="1"/>
</dbReference>
<dbReference type="GO" id="GO:0052907">
    <property type="term" value="F:23S rRNA (adenine(1618)-N(6))-methyltransferase activity"/>
    <property type="evidence" value="ECO:0007669"/>
    <property type="project" value="UniProtKB-EC"/>
</dbReference>
<dbReference type="InterPro" id="IPR029063">
    <property type="entry name" value="SAM-dependent_MTases_sf"/>
</dbReference>
<dbReference type="PANTHER" id="PTHR13393:SF0">
    <property type="entry name" value="RNA N6-ADENOSINE-METHYLTRANSFERASE METTL16"/>
    <property type="match status" value="1"/>
</dbReference>
<dbReference type="InterPro" id="IPR016909">
    <property type="entry name" value="rRNA_lsu_MeTfrase_F"/>
</dbReference>
<keyword evidence="2 6" id="KW-0698">rRNA processing</keyword>
<organism evidence="7 8">
    <name type="scientific">Brumimicrobium oceani</name>
    <dbReference type="NCBI Taxonomy" id="2100725"/>
    <lineage>
        <taxon>Bacteria</taxon>
        <taxon>Pseudomonadati</taxon>
        <taxon>Bacteroidota</taxon>
        <taxon>Flavobacteriia</taxon>
        <taxon>Flavobacteriales</taxon>
        <taxon>Crocinitomicaceae</taxon>
        <taxon>Brumimicrobium</taxon>
    </lineage>
</organism>
<dbReference type="HAMAP" id="MF_01848">
    <property type="entry name" value="23SrRNA_methyltr_F"/>
    <property type="match status" value="1"/>
</dbReference>
<dbReference type="EC" id="2.1.1.181" evidence="6"/>
<dbReference type="GO" id="GO:0070475">
    <property type="term" value="P:rRNA base methylation"/>
    <property type="evidence" value="ECO:0007669"/>
    <property type="project" value="TreeGrafter"/>
</dbReference>
<dbReference type="GO" id="GO:0005737">
    <property type="term" value="C:cytoplasm"/>
    <property type="evidence" value="ECO:0007669"/>
    <property type="project" value="UniProtKB-SubCell"/>
</dbReference>
<dbReference type="SUPFAM" id="SSF53335">
    <property type="entry name" value="S-adenosyl-L-methionine-dependent methyltransferases"/>
    <property type="match status" value="1"/>
</dbReference>
<evidence type="ECO:0000256" key="5">
    <source>
        <dbReference type="ARBA" id="ARBA00022691"/>
    </source>
</evidence>
<keyword evidence="1 6" id="KW-0963">Cytoplasm</keyword>
<keyword evidence="4 6" id="KW-0808">Transferase</keyword>
<keyword evidence="5 6" id="KW-0949">S-adenosyl-L-methionine</keyword>
<evidence type="ECO:0000256" key="1">
    <source>
        <dbReference type="ARBA" id="ARBA00022490"/>
    </source>
</evidence>